<evidence type="ECO:0000313" key="2">
    <source>
        <dbReference type="EMBL" id="TWP48251.1"/>
    </source>
</evidence>
<sequence>MGVIEHWNRILAWLAEHAPTTRAALRPGSDARPDLEVPAELGQWWSVFGGTGEHTFAEILPPFYTPIGPERALSLRERNSAFFTTLPGEAGAPVSGFHPDWLPIATDGTGDVLALDLRPGVLRGCVVEWDRERREMVKPEWPGLVEMFDQVATALETVSRLGHCQPVVNSAGELSWFTD</sequence>
<evidence type="ECO:0000259" key="1">
    <source>
        <dbReference type="Pfam" id="PF09346"/>
    </source>
</evidence>
<proteinExistence type="predicted"/>
<evidence type="ECO:0000313" key="3">
    <source>
        <dbReference type="Proteomes" id="UP000316639"/>
    </source>
</evidence>
<dbReference type="RefSeq" id="WP_146356392.1">
    <property type="nucleotide sequence ID" value="NZ_VOBR01000021.1"/>
</dbReference>
<organism evidence="2 3">
    <name type="scientific">Lentzea tibetensis</name>
    <dbReference type="NCBI Taxonomy" id="2591470"/>
    <lineage>
        <taxon>Bacteria</taxon>
        <taxon>Bacillati</taxon>
        <taxon>Actinomycetota</taxon>
        <taxon>Actinomycetes</taxon>
        <taxon>Pseudonocardiales</taxon>
        <taxon>Pseudonocardiaceae</taxon>
        <taxon>Lentzea</taxon>
    </lineage>
</organism>
<reference evidence="2 3" key="1">
    <citation type="submission" date="2019-07" db="EMBL/GenBank/DDBJ databases">
        <title>Lentzea xizangensis sp. nov., isolated from Qinghai-Tibetan Plateau Soils.</title>
        <authorList>
            <person name="Huang J."/>
        </authorList>
    </citation>
    <scope>NUCLEOTIDE SEQUENCE [LARGE SCALE GENOMIC DNA]</scope>
    <source>
        <strain evidence="2 3">FXJ1.1311</strain>
    </source>
</reference>
<dbReference type="Proteomes" id="UP000316639">
    <property type="component" value="Unassembled WGS sequence"/>
</dbReference>
<dbReference type="OrthoDB" id="3287229at2"/>
<dbReference type="InterPro" id="IPR037883">
    <property type="entry name" value="Knr4/Smi1-like_sf"/>
</dbReference>
<accession>A0A563EM44</accession>
<protein>
    <submittedName>
        <fullName evidence="2">SMI1/KNR4 family protein</fullName>
    </submittedName>
</protein>
<dbReference type="Pfam" id="PF09346">
    <property type="entry name" value="SMI1_KNR4"/>
    <property type="match status" value="1"/>
</dbReference>
<gene>
    <name evidence="2" type="ORF">FKR81_28570</name>
</gene>
<name>A0A563EM44_9PSEU</name>
<feature type="domain" description="Knr4/Smi1-like" evidence="1">
    <location>
        <begin position="37"/>
        <end position="149"/>
    </location>
</feature>
<dbReference type="EMBL" id="VOBR01000021">
    <property type="protein sequence ID" value="TWP48251.1"/>
    <property type="molecule type" value="Genomic_DNA"/>
</dbReference>
<dbReference type="AlphaFoldDB" id="A0A563EM44"/>
<comment type="caution">
    <text evidence="2">The sequence shown here is derived from an EMBL/GenBank/DDBJ whole genome shotgun (WGS) entry which is preliminary data.</text>
</comment>
<keyword evidence="3" id="KW-1185">Reference proteome</keyword>
<dbReference type="InterPro" id="IPR018958">
    <property type="entry name" value="Knr4/Smi1-like_dom"/>
</dbReference>
<dbReference type="SUPFAM" id="SSF160631">
    <property type="entry name" value="SMI1/KNR4-like"/>
    <property type="match status" value="1"/>
</dbReference>